<evidence type="ECO:0000313" key="1">
    <source>
        <dbReference type="Ensembl" id="ENSOTSP00005121470.1"/>
    </source>
</evidence>
<reference evidence="2" key="1">
    <citation type="journal article" date="2018" name="PLoS ONE">
        <title>Chinook salmon (Oncorhynchus tshawytscha) genome and transcriptome.</title>
        <authorList>
            <person name="Christensen K.A."/>
            <person name="Leong J.S."/>
            <person name="Sakhrani D."/>
            <person name="Biagi C.A."/>
            <person name="Minkley D.R."/>
            <person name="Withler R.E."/>
            <person name="Rondeau E.B."/>
            <person name="Koop B.F."/>
            <person name="Devlin R.H."/>
        </authorList>
    </citation>
    <scope>NUCLEOTIDE SEQUENCE [LARGE SCALE GENOMIC DNA]</scope>
</reference>
<proteinExistence type="predicted"/>
<sequence length="268" mass="30368">MADGLSPDTGEAAYRSRDAVKNLTIKIRIQRVTSTAVLSQHLQQQVWTQQERGGIELDTLNSQAQSEISRNDEELVVGWQEKLFSQLVLFQSESVCQTPGRWNCRIFTYTDSDCYTNWEGHSQSMVTQVKSNPTLLAHRMANVRHRRQDRHPVTIPKSRLITWDPSEDFVKTSHMVNTPVQTIHIMGNLGPAGKLGQKEKECLLCTIRADGNGVVTIKPDFNKGKVPYRPVETEGEKREVWPKVISNPILFVTCAEYNLTVKCLFTSP</sequence>
<dbReference type="Ensembl" id="ENSOTST00005194403.1">
    <property type="protein sequence ID" value="ENSOTSP00005121470.1"/>
    <property type="gene ID" value="ENSOTSG00005049504.1"/>
</dbReference>
<name>A0AAZ3PZ14_ONCTS</name>
<protein>
    <submittedName>
        <fullName evidence="1">MKS transition zone complex subunit 1</fullName>
    </submittedName>
</protein>
<reference evidence="1" key="2">
    <citation type="submission" date="2025-08" db="UniProtKB">
        <authorList>
            <consortium name="Ensembl"/>
        </authorList>
    </citation>
    <scope>IDENTIFICATION</scope>
</reference>
<reference evidence="1" key="3">
    <citation type="submission" date="2025-09" db="UniProtKB">
        <authorList>
            <consortium name="Ensembl"/>
        </authorList>
    </citation>
    <scope>IDENTIFICATION</scope>
</reference>
<organism evidence="1 2">
    <name type="scientific">Oncorhynchus tshawytscha</name>
    <name type="common">Chinook salmon</name>
    <name type="synonym">Salmo tshawytscha</name>
    <dbReference type="NCBI Taxonomy" id="74940"/>
    <lineage>
        <taxon>Eukaryota</taxon>
        <taxon>Metazoa</taxon>
        <taxon>Chordata</taxon>
        <taxon>Craniata</taxon>
        <taxon>Vertebrata</taxon>
        <taxon>Euteleostomi</taxon>
        <taxon>Actinopterygii</taxon>
        <taxon>Neopterygii</taxon>
        <taxon>Teleostei</taxon>
        <taxon>Protacanthopterygii</taxon>
        <taxon>Salmoniformes</taxon>
        <taxon>Salmonidae</taxon>
        <taxon>Salmoninae</taxon>
        <taxon>Oncorhynchus</taxon>
    </lineage>
</organism>
<dbReference type="AlphaFoldDB" id="A0AAZ3PZ14"/>
<dbReference type="GeneTree" id="ENSGT00510000047471"/>
<keyword evidence="2" id="KW-1185">Reference proteome</keyword>
<evidence type="ECO:0000313" key="2">
    <source>
        <dbReference type="Proteomes" id="UP000694402"/>
    </source>
</evidence>
<dbReference type="Proteomes" id="UP000694402">
    <property type="component" value="Unassembled WGS sequence"/>
</dbReference>
<accession>A0AAZ3PZ14</accession>